<reference evidence="1 2" key="1">
    <citation type="submission" date="2019-01" db="EMBL/GenBank/DDBJ databases">
        <title>Egibacter rhizosphaerae EGI 80759T.</title>
        <authorList>
            <person name="Chen D.-D."/>
            <person name="Tian Y."/>
            <person name="Jiao J.-Y."/>
            <person name="Zhang X.-T."/>
            <person name="Zhang Y.-G."/>
            <person name="Zhang Y."/>
            <person name="Xiao M."/>
            <person name="Shu W.-S."/>
            <person name="Li W.-J."/>
        </authorList>
    </citation>
    <scope>NUCLEOTIDE SEQUENCE [LARGE SCALE GENOMIC DNA]</scope>
    <source>
        <strain evidence="1 2">EGI 80759</strain>
    </source>
</reference>
<evidence type="ECO:0000313" key="1">
    <source>
        <dbReference type="EMBL" id="QBI19842.1"/>
    </source>
</evidence>
<dbReference type="OrthoDB" id="5501089at2"/>
<dbReference type="Gene3D" id="3.40.640.10">
    <property type="entry name" value="Type I PLP-dependent aspartate aminotransferase-like (Major domain)"/>
    <property type="match status" value="1"/>
</dbReference>
<proteinExistence type="predicted"/>
<keyword evidence="2" id="KW-1185">Reference proteome</keyword>
<dbReference type="GO" id="GO:0008483">
    <property type="term" value="F:transaminase activity"/>
    <property type="evidence" value="ECO:0007669"/>
    <property type="project" value="UniProtKB-KW"/>
</dbReference>
<dbReference type="InterPro" id="IPR015424">
    <property type="entry name" value="PyrdxlP-dep_Trfase"/>
</dbReference>
<organism evidence="1 2">
    <name type="scientific">Egibacter rhizosphaerae</name>
    <dbReference type="NCBI Taxonomy" id="1670831"/>
    <lineage>
        <taxon>Bacteria</taxon>
        <taxon>Bacillati</taxon>
        <taxon>Actinomycetota</taxon>
        <taxon>Nitriliruptoria</taxon>
        <taxon>Egibacterales</taxon>
        <taxon>Egibacteraceae</taxon>
        <taxon>Egibacter</taxon>
    </lineage>
</organism>
<keyword evidence="1" id="KW-0808">Transferase</keyword>
<keyword evidence="1" id="KW-0032">Aminotransferase</keyword>
<dbReference type="EMBL" id="CP036402">
    <property type="protein sequence ID" value="QBI19842.1"/>
    <property type="molecule type" value="Genomic_DNA"/>
</dbReference>
<dbReference type="AlphaFoldDB" id="A0A411YFE9"/>
<accession>A0A411YFE9</accession>
<dbReference type="Proteomes" id="UP000291469">
    <property type="component" value="Chromosome"/>
</dbReference>
<protein>
    <submittedName>
        <fullName evidence="1">Aminotransferase</fullName>
    </submittedName>
</protein>
<dbReference type="InterPro" id="IPR015421">
    <property type="entry name" value="PyrdxlP-dep_Trfase_major"/>
</dbReference>
<dbReference type="RefSeq" id="WP_131154839.1">
    <property type="nucleotide sequence ID" value="NZ_CP036402.1"/>
</dbReference>
<dbReference type="SUPFAM" id="SSF53383">
    <property type="entry name" value="PLP-dependent transferases"/>
    <property type="match status" value="1"/>
</dbReference>
<name>A0A411YFE9_9ACTN</name>
<dbReference type="Gene3D" id="3.90.1150.10">
    <property type="entry name" value="Aspartate Aminotransferase, domain 1"/>
    <property type="match status" value="1"/>
</dbReference>
<dbReference type="KEGG" id="erz:ER308_09920"/>
<gene>
    <name evidence="1" type="ORF">ER308_09920</name>
</gene>
<dbReference type="InterPro" id="IPR015422">
    <property type="entry name" value="PyrdxlP-dep_Trfase_small"/>
</dbReference>
<evidence type="ECO:0000313" key="2">
    <source>
        <dbReference type="Proteomes" id="UP000291469"/>
    </source>
</evidence>
<sequence length="388" mass="42008">MSYKAHFGQALEAAPGRLHFAAHSHHPWPDVTREAQLAAWDLAARHLDGKWELLFDRVVPEAAGHVARRLALPDPATVAFAPNTHEFLLRILSCVPPGVSRVLTSDAEFHTAERQLRRLEEAGAATVTRVAAEPFDSFPDRFVDAARAGAHDLVLVSHVFFSSGYVVPDLPGLVAALPEDPLVLLDGYHGFMAVPTDLSGIADRAFYTAGAYKYAMAGEGACFLHCPPGWGPRPRDTGWFAAFGARDEGAADRVAYPDDGRRFLGATFDPTGILRFNAAQRWVDEMGLDVAAIHAHVGGLQQQALDMLSAGAVGAVDLDGLVPPPWVPDRGHFLTFETPEAGALQARLAERDVVTDRRGDRIRFGFGIYHDPADIDALFDRLTEVAGA</sequence>